<accession>A0A838XV50</accession>
<organism evidence="3 4">
    <name type="scientific">SAR86 cluster bacterium</name>
    <dbReference type="NCBI Taxonomy" id="2030880"/>
    <lineage>
        <taxon>Bacteria</taxon>
        <taxon>Pseudomonadati</taxon>
        <taxon>Pseudomonadota</taxon>
        <taxon>Gammaproteobacteria</taxon>
        <taxon>SAR86 cluster</taxon>
    </lineage>
</organism>
<dbReference type="InterPro" id="IPR008927">
    <property type="entry name" value="6-PGluconate_DH-like_C_sf"/>
</dbReference>
<evidence type="ECO:0000313" key="4">
    <source>
        <dbReference type="Proteomes" id="UP000551848"/>
    </source>
</evidence>
<dbReference type="InterPro" id="IPR003099">
    <property type="entry name" value="Prephen_DH"/>
</dbReference>
<dbReference type="Gene3D" id="3.40.50.720">
    <property type="entry name" value="NAD(P)-binding Rossmann-like Domain"/>
    <property type="match status" value="1"/>
</dbReference>
<dbReference type="PANTHER" id="PTHR21363:SF0">
    <property type="entry name" value="PREPHENATE DEHYDROGENASE [NADP(+)]"/>
    <property type="match status" value="1"/>
</dbReference>
<proteinExistence type="predicted"/>
<dbReference type="InterPro" id="IPR046826">
    <property type="entry name" value="PDH_N"/>
</dbReference>
<gene>
    <name evidence="3" type="ORF">H2072_02350</name>
</gene>
<evidence type="ECO:0000313" key="3">
    <source>
        <dbReference type="EMBL" id="MBA4692571.1"/>
    </source>
</evidence>
<comment type="caution">
    <text evidence="3">The sequence shown here is derived from an EMBL/GenBank/DDBJ whole genome shotgun (WGS) entry which is preliminary data.</text>
</comment>
<reference evidence="3 4" key="1">
    <citation type="submission" date="2020-06" db="EMBL/GenBank/DDBJ databases">
        <title>Dysbiosis in marine aquaculture revealed through microbiome analysis: reverse ecology for environmental sustainability.</title>
        <authorList>
            <person name="Haro-Moreno J.M."/>
            <person name="Coutinho F.H."/>
            <person name="Zaragoza-Solas A."/>
            <person name="Picazo A."/>
            <person name="Almagro-Moreno S."/>
            <person name="Lopez-Perez M."/>
        </authorList>
    </citation>
    <scope>NUCLEOTIDE SEQUENCE [LARGE SCALE GENOMIC DNA]</scope>
    <source>
        <strain evidence="3">MCMED-G41</strain>
    </source>
</reference>
<name>A0A838XV50_9GAMM</name>
<keyword evidence="1" id="KW-0560">Oxidoreductase</keyword>
<dbReference type="EMBL" id="JACETL010000020">
    <property type="protein sequence ID" value="MBA4692571.1"/>
    <property type="molecule type" value="Genomic_DNA"/>
</dbReference>
<protein>
    <submittedName>
        <fullName evidence="3">Prephenate dehydrogenase/arogenate dehydrogenase family protein</fullName>
    </submittedName>
</protein>
<dbReference type="SUPFAM" id="SSF48179">
    <property type="entry name" value="6-phosphogluconate dehydrogenase C-terminal domain-like"/>
    <property type="match status" value="1"/>
</dbReference>
<dbReference type="PROSITE" id="PS51176">
    <property type="entry name" value="PDH_ADH"/>
    <property type="match status" value="1"/>
</dbReference>
<evidence type="ECO:0000259" key="2">
    <source>
        <dbReference type="PROSITE" id="PS51176"/>
    </source>
</evidence>
<dbReference type="GO" id="GO:0008977">
    <property type="term" value="F:prephenate dehydrogenase (NAD+) activity"/>
    <property type="evidence" value="ECO:0007669"/>
    <property type="project" value="InterPro"/>
</dbReference>
<dbReference type="GO" id="GO:0004665">
    <property type="term" value="F:prephenate dehydrogenase (NADP+) activity"/>
    <property type="evidence" value="ECO:0007669"/>
    <property type="project" value="InterPro"/>
</dbReference>
<dbReference type="AlphaFoldDB" id="A0A838XV50"/>
<dbReference type="Pfam" id="PF20463">
    <property type="entry name" value="PDH_C"/>
    <property type="match status" value="1"/>
</dbReference>
<dbReference type="Pfam" id="PF02153">
    <property type="entry name" value="PDH_N"/>
    <property type="match status" value="1"/>
</dbReference>
<feature type="domain" description="Prephenate/arogenate dehydrogenase" evidence="2">
    <location>
        <begin position="1"/>
        <end position="280"/>
    </location>
</feature>
<dbReference type="InterPro" id="IPR050812">
    <property type="entry name" value="Preph/Arog_dehydrog"/>
</dbReference>
<dbReference type="InterPro" id="IPR046825">
    <property type="entry name" value="PDH_C"/>
</dbReference>
<dbReference type="Proteomes" id="UP000551848">
    <property type="component" value="Unassembled WGS sequence"/>
</dbReference>
<dbReference type="InterPro" id="IPR036291">
    <property type="entry name" value="NAD(P)-bd_dom_sf"/>
</dbReference>
<dbReference type="GO" id="GO:0006571">
    <property type="term" value="P:tyrosine biosynthetic process"/>
    <property type="evidence" value="ECO:0007669"/>
    <property type="project" value="InterPro"/>
</dbReference>
<dbReference type="Gene3D" id="1.10.3660.10">
    <property type="entry name" value="6-phosphogluconate dehydrogenase C-terminal like domain"/>
    <property type="match status" value="1"/>
</dbReference>
<dbReference type="SUPFAM" id="SSF51735">
    <property type="entry name" value="NAD(P)-binding Rossmann-fold domains"/>
    <property type="match status" value="1"/>
</dbReference>
<dbReference type="PANTHER" id="PTHR21363">
    <property type="entry name" value="PREPHENATE DEHYDROGENASE"/>
    <property type="match status" value="1"/>
</dbReference>
<evidence type="ECO:0000256" key="1">
    <source>
        <dbReference type="ARBA" id="ARBA00023002"/>
    </source>
</evidence>
<dbReference type="GO" id="GO:0070403">
    <property type="term" value="F:NAD+ binding"/>
    <property type="evidence" value="ECO:0007669"/>
    <property type="project" value="InterPro"/>
</dbReference>
<sequence length="280" mass="30688">MKIIIIGLGLIGGSIAKSLSSSNNHEILAFDIDKSSIRNAIDNKSISGALNALDDLGNTEFKDSLVIISTPPNVSIEVLQSLHFLFNSSVTITDTTSAKNSLHKSLQKLNFPKNIIFSHPVAGSHLSGEKNSVSGLFEGKSTVLSYHDSAALMHINRVTSLWELLGSKVTVLDAELHDQIFAYTSHLPHVVAYALLNTLKGLDKDDLSLFSGGGLGEFLRLVSSSPEMWTDIFSMNEKNISIAIEELIQNLNLLKDQITNEPKILRNLLIELKDFKESNY</sequence>